<feature type="compositionally biased region" description="Basic residues" evidence="1">
    <location>
        <begin position="195"/>
        <end position="209"/>
    </location>
</feature>
<feature type="compositionally biased region" description="Basic and acidic residues" evidence="1">
    <location>
        <begin position="54"/>
        <end position="68"/>
    </location>
</feature>
<dbReference type="EMBL" id="VTPC01000009">
    <property type="protein sequence ID" value="KAF2906150.1"/>
    <property type="molecule type" value="Genomic_DNA"/>
</dbReference>
<comment type="caution">
    <text evidence="2">The sequence shown here is derived from an EMBL/GenBank/DDBJ whole genome shotgun (WGS) entry which is preliminary data.</text>
</comment>
<keyword evidence="3" id="KW-1185">Reference proteome</keyword>
<proteinExistence type="predicted"/>
<feature type="compositionally biased region" description="Polar residues" evidence="1">
    <location>
        <begin position="35"/>
        <end position="47"/>
    </location>
</feature>
<protein>
    <submittedName>
        <fullName evidence="2">Uncharacterized protein</fullName>
    </submittedName>
</protein>
<evidence type="ECO:0000313" key="2">
    <source>
        <dbReference type="EMBL" id="KAF2906150.1"/>
    </source>
</evidence>
<reference evidence="2" key="1">
    <citation type="submission" date="2019-08" db="EMBL/GenBank/DDBJ databases">
        <title>The genome of the North American firefly Photinus pyralis.</title>
        <authorList>
            <consortium name="Photinus pyralis genome working group"/>
            <person name="Fallon T.R."/>
            <person name="Sander Lower S.E."/>
            <person name="Weng J.-K."/>
        </authorList>
    </citation>
    <scope>NUCLEOTIDE SEQUENCE</scope>
    <source>
        <strain evidence="2">TRF0915ILg1</strain>
        <tissue evidence="2">Whole body</tissue>
    </source>
</reference>
<feature type="region of interest" description="Disordered" evidence="1">
    <location>
        <begin position="187"/>
        <end position="231"/>
    </location>
</feature>
<organism evidence="2 3">
    <name type="scientific">Ignelater luminosus</name>
    <name type="common">Cucubano</name>
    <name type="synonym">Pyrophorus luminosus</name>
    <dbReference type="NCBI Taxonomy" id="2038154"/>
    <lineage>
        <taxon>Eukaryota</taxon>
        <taxon>Metazoa</taxon>
        <taxon>Ecdysozoa</taxon>
        <taxon>Arthropoda</taxon>
        <taxon>Hexapoda</taxon>
        <taxon>Insecta</taxon>
        <taxon>Pterygota</taxon>
        <taxon>Neoptera</taxon>
        <taxon>Endopterygota</taxon>
        <taxon>Coleoptera</taxon>
        <taxon>Polyphaga</taxon>
        <taxon>Elateriformia</taxon>
        <taxon>Elateroidea</taxon>
        <taxon>Elateridae</taxon>
        <taxon>Agrypninae</taxon>
        <taxon>Pyrophorini</taxon>
        <taxon>Ignelater</taxon>
    </lineage>
</organism>
<accession>A0A8K0GIT9</accession>
<gene>
    <name evidence="2" type="ORF">ILUMI_00023</name>
</gene>
<dbReference type="OrthoDB" id="6767105at2759"/>
<feature type="compositionally biased region" description="Basic residues" evidence="1">
    <location>
        <begin position="220"/>
        <end position="231"/>
    </location>
</feature>
<feature type="region of interest" description="Disordered" evidence="1">
    <location>
        <begin position="35"/>
        <end position="78"/>
    </location>
</feature>
<sequence>MPLNILKTMKEQSSEEKWNGLESSRKLYNVWKSIQSTRSVPDSNANKNPLFKNETARDQKIQQAHEDQEIQQANEDQEIDQVTKDQEIHYANGDHVNKYGSNIQLIPDRTLPSTSRTNTSYETDDILCYKQSSQRNSQQFDKTCVEVNKLTDQSPFKKFLFWPSEEVKTETSDYWLHKQQKKEKLKLEKEQLKESRKRVRKKNKQKNWKKLNDQKTARKEKARKKPQHVRR</sequence>
<feature type="compositionally biased region" description="Basic and acidic residues" evidence="1">
    <location>
        <begin position="210"/>
        <end position="219"/>
    </location>
</feature>
<dbReference type="Proteomes" id="UP000801492">
    <property type="component" value="Unassembled WGS sequence"/>
</dbReference>
<name>A0A8K0GIT9_IGNLU</name>
<dbReference type="AlphaFoldDB" id="A0A8K0GIT9"/>
<evidence type="ECO:0000256" key="1">
    <source>
        <dbReference type="SAM" id="MobiDB-lite"/>
    </source>
</evidence>
<evidence type="ECO:0000313" key="3">
    <source>
        <dbReference type="Proteomes" id="UP000801492"/>
    </source>
</evidence>